<reference evidence="1 2" key="1">
    <citation type="submission" date="2024-02" db="EMBL/GenBank/DDBJ databases">
        <authorList>
            <person name="Chen Y."/>
            <person name="Shah S."/>
            <person name="Dougan E. K."/>
            <person name="Thang M."/>
            <person name="Chan C."/>
        </authorList>
    </citation>
    <scope>NUCLEOTIDE SEQUENCE [LARGE SCALE GENOMIC DNA]</scope>
</reference>
<proteinExistence type="predicted"/>
<protein>
    <submittedName>
        <fullName evidence="1">Uncharacterized protein</fullName>
    </submittedName>
</protein>
<keyword evidence="2" id="KW-1185">Reference proteome</keyword>
<dbReference type="EMBL" id="CAXAMM010039396">
    <property type="protein sequence ID" value="CAK9086120.1"/>
    <property type="molecule type" value="Genomic_DNA"/>
</dbReference>
<gene>
    <name evidence="1" type="ORF">SCF082_LOCUS40750</name>
</gene>
<name>A0ABP0QE21_9DINO</name>
<dbReference type="Proteomes" id="UP001642464">
    <property type="component" value="Unassembled WGS sequence"/>
</dbReference>
<evidence type="ECO:0000313" key="1">
    <source>
        <dbReference type="EMBL" id="CAK9086120.1"/>
    </source>
</evidence>
<organism evidence="1 2">
    <name type="scientific">Durusdinium trenchii</name>
    <dbReference type="NCBI Taxonomy" id="1381693"/>
    <lineage>
        <taxon>Eukaryota</taxon>
        <taxon>Sar</taxon>
        <taxon>Alveolata</taxon>
        <taxon>Dinophyceae</taxon>
        <taxon>Suessiales</taxon>
        <taxon>Symbiodiniaceae</taxon>
        <taxon>Durusdinium</taxon>
    </lineage>
</organism>
<evidence type="ECO:0000313" key="2">
    <source>
        <dbReference type="Proteomes" id="UP001642464"/>
    </source>
</evidence>
<sequence>MGNCCTEDFRVDGQEFQGPSNDLGGEYAQPLAKPLDPSRRAIAAKSMPQIPKASRSCFVCYTCAATGQVRKGDIPHLQGVQQSGVARPEYANRLLGRIT</sequence>
<accession>A0ABP0QE21</accession>
<comment type="caution">
    <text evidence="1">The sequence shown here is derived from an EMBL/GenBank/DDBJ whole genome shotgun (WGS) entry which is preliminary data.</text>
</comment>